<name>A0A830C720_9LAMI</name>
<feature type="domain" description="DYW" evidence="2">
    <location>
        <begin position="2"/>
        <end position="56"/>
    </location>
</feature>
<evidence type="ECO:0000256" key="1">
    <source>
        <dbReference type="ARBA" id="ARBA00006643"/>
    </source>
</evidence>
<evidence type="ECO:0000313" key="4">
    <source>
        <dbReference type="Proteomes" id="UP000653305"/>
    </source>
</evidence>
<evidence type="ECO:0000259" key="2">
    <source>
        <dbReference type="Pfam" id="PF14432"/>
    </source>
</evidence>
<organism evidence="3 4">
    <name type="scientific">Phtheirospermum japonicum</name>
    <dbReference type="NCBI Taxonomy" id="374723"/>
    <lineage>
        <taxon>Eukaryota</taxon>
        <taxon>Viridiplantae</taxon>
        <taxon>Streptophyta</taxon>
        <taxon>Embryophyta</taxon>
        <taxon>Tracheophyta</taxon>
        <taxon>Spermatophyta</taxon>
        <taxon>Magnoliopsida</taxon>
        <taxon>eudicotyledons</taxon>
        <taxon>Gunneridae</taxon>
        <taxon>Pentapetalae</taxon>
        <taxon>asterids</taxon>
        <taxon>lamiids</taxon>
        <taxon>Lamiales</taxon>
        <taxon>Orobanchaceae</taxon>
        <taxon>Orobanchaceae incertae sedis</taxon>
        <taxon>Phtheirospermum</taxon>
    </lineage>
</organism>
<dbReference type="AlphaFoldDB" id="A0A830C720"/>
<dbReference type="EMBL" id="BMAC01000208">
    <property type="protein sequence ID" value="GFP90041.1"/>
    <property type="molecule type" value="Genomic_DNA"/>
</dbReference>
<dbReference type="GO" id="GO:0008270">
    <property type="term" value="F:zinc ion binding"/>
    <property type="evidence" value="ECO:0007669"/>
    <property type="project" value="InterPro"/>
</dbReference>
<dbReference type="OrthoDB" id="1932464at2759"/>
<keyword evidence="4" id="KW-1185">Reference proteome</keyword>
<comment type="caution">
    <text evidence="3">The sequence shown here is derived from an EMBL/GenBank/DDBJ whole genome shotgun (WGS) entry which is preliminary data.</text>
</comment>
<gene>
    <name evidence="3" type="ORF">PHJA_001147900</name>
</gene>
<dbReference type="Proteomes" id="UP000653305">
    <property type="component" value="Unassembled WGS sequence"/>
</dbReference>
<evidence type="ECO:0000313" key="3">
    <source>
        <dbReference type="EMBL" id="GFP90041.1"/>
    </source>
</evidence>
<protein>
    <submittedName>
        <fullName evidence="3">Pentatricopeptide repeat-containing protein at5g06540</fullName>
    </submittedName>
</protein>
<reference evidence="3" key="1">
    <citation type="submission" date="2020-07" db="EMBL/GenBank/DDBJ databases">
        <title>Ethylene signaling mediates host invasion by parasitic plants.</title>
        <authorList>
            <person name="Yoshida S."/>
        </authorList>
    </citation>
    <scope>NUCLEOTIDE SEQUENCE</scope>
    <source>
        <strain evidence="3">Okayama</strain>
    </source>
</reference>
<proteinExistence type="inferred from homology"/>
<dbReference type="Pfam" id="PF14432">
    <property type="entry name" value="DYW_deaminase"/>
    <property type="match status" value="1"/>
</dbReference>
<accession>A0A830C720</accession>
<dbReference type="InterPro" id="IPR032867">
    <property type="entry name" value="DYW_dom"/>
</dbReference>
<comment type="similarity">
    <text evidence="1">Belongs to the PPR family. PCMP-H subfamily.</text>
</comment>
<sequence length="56" mass="6286">MRTKPGSIIRITNNLRICDDCHSASQFVSKVYGRVLAIKDANRFHIFRDGVCSCGD</sequence>